<dbReference type="PANTHER" id="PTHR42852">
    <property type="entry name" value="THIOL:DISULFIDE INTERCHANGE PROTEIN DSBE"/>
    <property type="match status" value="1"/>
</dbReference>
<keyword evidence="5" id="KW-0201">Cytochrome c-type biogenesis</keyword>
<dbReference type="InterPro" id="IPR013766">
    <property type="entry name" value="Thioredoxin_domain"/>
</dbReference>
<evidence type="ECO:0000256" key="7">
    <source>
        <dbReference type="SAM" id="MobiDB-lite"/>
    </source>
</evidence>
<dbReference type="Proteomes" id="UP000007264">
    <property type="component" value="Unassembled WGS sequence"/>
</dbReference>
<dbReference type="PROSITE" id="PS00194">
    <property type="entry name" value="THIOREDOXIN_1"/>
    <property type="match status" value="1"/>
</dbReference>
<dbReference type="Gene3D" id="3.40.30.10">
    <property type="entry name" value="Glutaredoxin"/>
    <property type="match status" value="1"/>
</dbReference>
<evidence type="ECO:0000259" key="8">
    <source>
        <dbReference type="PROSITE" id="PS51352"/>
    </source>
</evidence>
<dbReference type="EMBL" id="AGSI01000018">
    <property type="protein sequence ID" value="EIE19622.1"/>
    <property type="molecule type" value="Genomic_DNA"/>
</dbReference>
<dbReference type="OrthoDB" id="2121326at2759"/>
<dbReference type="EC" id="1.11.1.25" evidence="4"/>
<reference evidence="9 10" key="1">
    <citation type="journal article" date="2012" name="Genome Biol.">
        <title>The genome of the polar eukaryotic microalga coccomyxa subellipsoidea reveals traits of cold adaptation.</title>
        <authorList>
            <person name="Blanc G."/>
            <person name="Agarkova I."/>
            <person name="Grimwood J."/>
            <person name="Kuo A."/>
            <person name="Brueggeman A."/>
            <person name="Dunigan D."/>
            <person name="Gurnon J."/>
            <person name="Ladunga I."/>
            <person name="Lindquist E."/>
            <person name="Lucas S."/>
            <person name="Pangilinan J."/>
            <person name="Proschold T."/>
            <person name="Salamov A."/>
            <person name="Schmutz J."/>
            <person name="Weeks D."/>
            <person name="Yamada T."/>
            <person name="Claverie J.M."/>
            <person name="Grigoriev I."/>
            <person name="Van Etten J."/>
            <person name="Lomsadze A."/>
            <person name="Borodovsky M."/>
        </authorList>
    </citation>
    <scope>NUCLEOTIDE SEQUENCE [LARGE SCALE GENOMIC DNA]</scope>
    <source>
        <strain evidence="9 10">C-169</strain>
    </source>
</reference>
<proteinExistence type="inferred from homology"/>
<dbReference type="InterPro" id="IPR036249">
    <property type="entry name" value="Thioredoxin-like_sf"/>
</dbReference>
<dbReference type="CDD" id="cd02966">
    <property type="entry name" value="TlpA_like_family"/>
    <property type="match status" value="1"/>
</dbReference>
<evidence type="ECO:0000256" key="6">
    <source>
        <dbReference type="ARBA" id="ARBA00031688"/>
    </source>
</evidence>
<evidence type="ECO:0000256" key="2">
    <source>
        <dbReference type="ARBA" id="ARBA00004196"/>
    </source>
</evidence>
<evidence type="ECO:0000313" key="9">
    <source>
        <dbReference type="EMBL" id="EIE19622.1"/>
    </source>
</evidence>
<dbReference type="InterPro" id="IPR013740">
    <property type="entry name" value="Redoxin"/>
</dbReference>
<evidence type="ECO:0000256" key="3">
    <source>
        <dbReference type="ARBA" id="ARBA00010505"/>
    </source>
</evidence>
<dbReference type="STRING" id="574566.I0YMK3"/>
<feature type="region of interest" description="Disordered" evidence="7">
    <location>
        <begin position="147"/>
        <end position="168"/>
    </location>
</feature>
<dbReference type="GeneID" id="17037594"/>
<dbReference type="GO" id="GO:0016491">
    <property type="term" value="F:oxidoreductase activity"/>
    <property type="evidence" value="ECO:0007669"/>
    <property type="project" value="InterPro"/>
</dbReference>
<comment type="subcellular location">
    <subcellularLocation>
        <location evidence="2">Cell envelope</location>
    </subcellularLocation>
</comment>
<dbReference type="InterPro" id="IPR050553">
    <property type="entry name" value="Thioredoxin_ResA/DsbE_sf"/>
</dbReference>
<accession>I0YMK3</accession>
<dbReference type="KEGG" id="csl:COCSUDRAFT_54563"/>
<evidence type="ECO:0000313" key="10">
    <source>
        <dbReference type="Proteomes" id="UP000007264"/>
    </source>
</evidence>
<comment type="caution">
    <text evidence="9">The sequence shown here is derived from an EMBL/GenBank/DDBJ whole genome shotgun (WGS) entry which is preliminary data.</text>
</comment>
<organism evidence="9 10">
    <name type="scientific">Coccomyxa subellipsoidea (strain C-169)</name>
    <name type="common">Green microalga</name>
    <dbReference type="NCBI Taxonomy" id="574566"/>
    <lineage>
        <taxon>Eukaryota</taxon>
        <taxon>Viridiplantae</taxon>
        <taxon>Chlorophyta</taxon>
        <taxon>core chlorophytes</taxon>
        <taxon>Trebouxiophyceae</taxon>
        <taxon>Trebouxiophyceae incertae sedis</taxon>
        <taxon>Coccomyxaceae</taxon>
        <taxon>Coccomyxa</taxon>
        <taxon>Coccomyxa subellipsoidea</taxon>
    </lineage>
</organism>
<name>I0YMK3_COCSC</name>
<evidence type="ECO:0000256" key="5">
    <source>
        <dbReference type="ARBA" id="ARBA00022748"/>
    </source>
</evidence>
<dbReference type="InterPro" id="IPR017937">
    <property type="entry name" value="Thioredoxin_CS"/>
</dbReference>
<gene>
    <name evidence="9" type="ORF">COCSUDRAFT_54563</name>
</gene>
<feature type="domain" description="Thioredoxin" evidence="8">
    <location>
        <begin position="1"/>
        <end position="148"/>
    </location>
</feature>
<sequence>MLGQTLPSFSAGKLKFLKGEPTDIPPKGHPAVIELWATWCGPCRMVFPHLSELARAYKDKGLKVVSICVEQDSPALQQFVDQQGSKMDYTVAVDPSGEAGQQLMAAAKVSGIPHAFVVDRDGVVRFGGHPMDPGFEAAIKKVVDGAPAPKQEKPKPAPVSQSREELSGLPVRELKGMLQERGVGMTGIAEKGELVQLILDRCT</sequence>
<dbReference type="AlphaFoldDB" id="I0YMK3"/>
<dbReference type="PROSITE" id="PS51352">
    <property type="entry name" value="THIOREDOXIN_2"/>
    <property type="match status" value="1"/>
</dbReference>
<comment type="catalytic activity">
    <reaction evidence="1">
        <text>[glutaredoxin]-dithiol + a hydroperoxide = [glutaredoxin]-disulfide + an alcohol + H2O</text>
        <dbReference type="Rhea" id="RHEA:62624"/>
        <dbReference type="Rhea" id="RHEA-COMP:10729"/>
        <dbReference type="Rhea" id="RHEA-COMP:10730"/>
        <dbReference type="ChEBI" id="CHEBI:15377"/>
        <dbReference type="ChEBI" id="CHEBI:29950"/>
        <dbReference type="ChEBI" id="CHEBI:30879"/>
        <dbReference type="ChEBI" id="CHEBI:35924"/>
        <dbReference type="ChEBI" id="CHEBI:50058"/>
        <dbReference type="EC" id="1.11.1.25"/>
    </reaction>
</comment>
<evidence type="ECO:0000256" key="4">
    <source>
        <dbReference type="ARBA" id="ARBA00013016"/>
    </source>
</evidence>
<dbReference type="Pfam" id="PF08534">
    <property type="entry name" value="Redoxin"/>
    <property type="match status" value="1"/>
</dbReference>
<dbReference type="RefSeq" id="XP_005644166.1">
    <property type="nucleotide sequence ID" value="XM_005644109.1"/>
</dbReference>
<dbReference type="GO" id="GO:0017004">
    <property type="term" value="P:cytochrome complex assembly"/>
    <property type="evidence" value="ECO:0007669"/>
    <property type="project" value="UniProtKB-KW"/>
</dbReference>
<dbReference type="eggNOG" id="ENOG502S19K">
    <property type="taxonomic scope" value="Eukaryota"/>
</dbReference>
<keyword evidence="10" id="KW-1185">Reference proteome</keyword>
<comment type="similarity">
    <text evidence="3">Belongs to the peroxiredoxin family. Prx5 subfamily.</text>
</comment>
<evidence type="ECO:0000256" key="1">
    <source>
        <dbReference type="ARBA" id="ARBA00001711"/>
    </source>
</evidence>
<dbReference type="PANTHER" id="PTHR42852:SF18">
    <property type="entry name" value="CHROMOSOME UNDETERMINED SCAFFOLD_47, WHOLE GENOME SHOTGUN SEQUENCE"/>
    <property type="match status" value="1"/>
</dbReference>
<dbReference type="SUPFAM" id="SSF52833">
    <property type="entry name" value="Thioredoxin-like"/>
    <property type="match status" value="1"/>
</dbReference>
<protein>
    <recommendedName>
        <fullName evidence="4">glutaredoxin-dependent peroxiredoxin</fullName>
        <ecNumber evidence="4">1.11.1.25</ecNumber>
    </recommendedName>
    <alternativeName>
        <fullName evidence="6">Glutaredoxin-dependent peroxiredoxin</fullName>
    </alternativeName>
</protein>